<accession>A0ABU1YLH7</accession>
<evidence type="ECO:0000256" key="1">
    <source>
        <dbReference type="ARBA" id="ARBA00023002"/>
    </source>
</evidence>
<dbReference type="Gene3D" id="3.50.50.60">
    <property type="entry name" value="FAD/NAD(P)-binding domain"/>
    <property type="match status" value="1"/>
</dbReference>
<protein>
    <submittedName>
        <fullName evidence="3">Glycine/D-amino acid oxidase-like deaminating enzyme</fullName>
    </submittedName>
</protein>
<dbReference type="InterPro" id="IPR006076">
    <property type="entry name" value="FAD-dep_OxRdtase"/>
</dbReference>
<evidence type="ECO:0000259" key="2">
    <source>
        <dbReference type="Pfam" id="PF01266"/>
    </source>
</evidence>
<dbReference type="Pfam" id="PF01266">
    <property type="entry name" value="DAO"/>
    <property type="match status" value="1"/>
</dbReference>
<gene>
    <name evidence="3" type="ORF">J2X20_002346</name>
</gene>
<reference evidence="3 4" key="1">
    <citation type="submission" date="2023-07" db="EMBL/GenBank/DDBJ databases">
        <title>Sorghum-associated microbial communities from plants grown in Nebraska, USA.</title>
        <authorList>
            <person name="Schachtman D."/>
        </authorList>
    </citation>
    <scope>NUCLEOTIDE SEQUENCE [LARGE SCALE GENOMIC DNA]</scope>
    <source>
        <strain evidence="3 4">BE314</strain>
    </source>
</reference>
<dbReference type="InterPro" id="IPR036188">
    <property type="entry name" value="FAD/NAD-bd_sf"/>
</dbReference>
<feature type="domain" description="FAD dependent oxidoreductase" evidence="2">
    <location>
        <begin position="3"/>
        <end position="356"/>
    </location>
</feature>
<dbReference type="PANTHER" id="PTHR13847:SF287">
    <property type="entry name" value="FAD-DEPENDENT OXIDOREDUCTASE DOMAIN-CONTAINING PROTEIN 1"/>
    <property type="match status" value="1"/>
</dbReference>
<keyword evidence="4" id="KW-1185">Reference proteome</keyword>
<dbReference type="PROSITE" id="PS51257">
    <property type="entry name" value="PROKAR_LIPOPROTEIN"/>
    <property type="match status" value="1"/>
</dbReference>
<comment type="caution">
    <text evidence="3">The sequence shown here is derived from an EMBL/GenBank/DDBJ whole genome shotgun (WGS) entry which is preliminary data.</text>
</comment>
<dbReference type="SUPFAM" id="SSF51905">
    <property type="entry name" value="FAD/NAD(P)-binding domain"/>
    <property type="match status" value="1"/>
</dbReference>
<evidence type="ECO:0000313" key="3">
    <source>
        <dbReference type="EMBL" id="MDR7269717.1"/>
    </source>
</evidence>
<keyword evidence="1" id="KW-0560">Oxidoreductase</keyword>
<evidence type="ECO:0000313" key="4">
    <source>
        <dbReference type="Proteomes" id="UP001180453"/>
    </source>
</evidence>
<dbReference type="RefSeq" id="WP_310264752.1">
    <property type="nucleotide sequence ID" value="NZ_JAVDXU010000001.1"/>
</dbReference>
<name>A0ABU1YLH7_ROSSA</name>
<dbReference type="PANTHER" id="PTHR13847">
    <property type="entry name" value="SARCOSINE DEHYDROGENASE-RELATED"/>
    <property type="match status" value="1"/>
</dbReference>
<proteinExistence type="predicted"/>
<organism evidence="3 4">
    <name type="scientific">Roseateles saccharophilus</name>
    <name type="common">Pseudomonas saccharophila</name>
    <dbReference type="NCBI Taxonomy" id="304"/>
    <lineage>
        <taxon>Bacteria</taxon>
        <taxon>Pseudomonadati</taxon>
        <taxon>Pseudomonadota</taxon>
        <taxon>Betaproteobacteria</taxon>
        <taxon>Burkholderiales</taxon>
        <taxon>Sphaerotilaceae</taxon>
        <taxon>Roseateles</taxon>
    </lineage>
</organism>
<dbReference type="Proteomes" id="UP001180453">
    <property type="component" value="Unassembled WGS sequence"/>
</dbReference>
<sequence length="385" mass="40658">MFKVTIIGGGIMGAATACFLARDHGAAVTVIERDPSYARASSSLSLSSIRQQFSQPVNMALSRWSLGFLRRVEDELATPDDRPAIGLVEPGYLYLATEAGAATLREVHAVQRAHGVDVALLGPAELAARFPWLAVGDLALGSLGLSGEGWFDGPALHRAFRRKAKACGVRFVEADAVGFEASGEQVIAVRCAGGSRVDGDAFVIAAGAWSAPLGAALGVTLPIHAKKRDVFVLETPASLPGCPLVIDPSGFWFRTEGSLILAGGPPRGEDRDEEPLHDIDHGLFDELLWPTLAARVPALEALRVRSAWAGYYEMNAFDHNGLAGRLPGYANAFTACGFSGHGMQQAPAVGHSMARLIAGLEAPLITALTPQRLLDGRPLLEANVI</sequence>
<dbReference type="Gene3D" id="3.30.9.10">
    <property type="entry name" value="D-Amino Acid Oxidase, subunit A, domain 2"/>
    <property type="match status" value="1"/>
</dbReference>
<dbReference type="EMBL" id="JAVDXU010000001">
    <property type="protein sequence ID" value="MDR7269717.1"/>
    <property type="molecule type" value="Genomic_DNA"/>
</dbReference>